<feature type="region of interest" description="Disordered" evidence="1">
    <location>
        <begin position="46"/>
        <end position="88"/>
    </location>
</feature>
<gene>
    <name evidence="2" type="ORF">AB0I59_01710</name>
</gene>
<name>A0ABV3G6R0_MICGL</name>
<dbReference type="RefSeq" id="WP_358128998.1">
    <property type="nucleotide sequence ID" value="NZ_JBFALK010000001.1"/>
</dbReference>
<reference evidence="2 3" key="1">
    <citation type="submission" date="2024-06" db="EMBL/GenBank/DDBJ databases">
        <title>The Natural Products Discovery Center: Release of the First 8490 Sequenced Strains for Exploring Actinobacteria Biosynthetic Diversity.</title>
        <authorList>
            <person name="Kalkreuter E."/>
            <person name="Kautsar S.A."/>
            <person name="Yang D."/>
            <person name="Bader C.D."/>
            <person name="Teijaro C.N."/>
            <person name="Fluegel L."/>
            <person name="Davis C.M."/>
            <person name="Simpson J.R."/>
            <person name="Lauterbach L."/>
            <person name="Steele A.D."/>
            <person name="Gui C."/>
            <person name="Meng S."/>
            <person name="Li G."/>
            <person name="Viehrig K."/>
            <person name="Ye F."/>
            <person name="Su P."/>
            <person name="Kiefer A.F."/>
            <person name="Nichols A."/>
            <person name="Cepeda A.J."/>
            <person name="Yan W."/>
            <person name="Fan B."/>
            <person name="Jiang Y."/>
            <person name="Adhikari A."/>
            <person name="Zheng C.-J."/>
            <person name="Schuster L."/>
            <person name="Cowan T.M."/>
            <person name="Smanski M.J."/>
            <person name="Chevrette M.G."/>
            <person name="De Carvalho L.P.S."/>
            <person name="Shen B."/>
        </authorList>
    </citation>
    <scope>NUCLEOTIDE SEQUENCE [LARGE SCALE GENOMIC DNA]</scope>
    <source>
        <strain evidence="2 3">NPDC050100</strain>
    </source>
</reference>
<protein>
    <recommendedName>
        <fullName evidence="4">Lipoprotein</fullName>
    </recommendedName>
</protein>
<evidence type="ECO:0000313" key="2">
    <source>
        <dbReference type="EMBL" id="MEV0967323.1"/>
    </source>
</evidence>
<feature type="compositionally biased region" description="Gly residues" evidence="1">
    <location>
        <begin position="46"/>
        <end position="57"/>
    </location>
</feature>
<evidence type="ECO:0008006" key="4">
    <source>
        <dbReference type="Google" id="ProtNLM"/>
    </source>
</evidence>
<proteinExistence type="predicted"/>
<comment type="caution">
    <text evidence="2">The sequence shown here is derived from an EMBL/GenBank/DDBJ whole genome shotgun (WGS) entry which is preliminary data.</text>
</comment>
<organism evidence="2 3">
    <name type="scientific">Microtetraspora glauca</name>
    <dbReference type="NCBI Taxonomy" id="1996"/>
    <lineage>
        <taxon>Bacteria</taxon>
        <taxon>Bacillati</taxon>
        <taxon>Actinomycetota</taxon>
        <taxon>Actinomycetes</taxon>
        <taxon>Streptosporangiales</taxon>
        <taxon>Streptosporangiaceae</taxon>
        <taxon>Microtetraspora</taxon>
    </lineage>
</organism>
<sequence>MRAARTVRGAAVLRGGVLCALLCALLCGLLAAGCGSSGREPVFAPGGTGTLAGGSTGRGTADAVRGTPSATPLPAGSPITPGTEEASAGDGLRVEIEWPSGVNPGVAGALRMYAESYTALWRAVASGGQDASYLAKVEPTAIRDIVTRLRGFSDRNLSARGVARLYALRVDSEVTIGDRMGVRVLGCVDESGIRMTDSVGKPVANQPDWTRPPLSVYLWVGVVGRDEGGVWRINTFRIATYPAAPAKECAR</sequence>
<accession>A0ABV3G6R0</accession>
<dbReference type="Proteomes" id="UP001551675">
    <property type="component" value="Unassembled WGS sequence"/>
</dbReference>
<dbReference type="EMBL" id="JBFALK010000001">
    <property type="protein sequence ID" value="MEV0967323.1"/>
    <property type="molecule type" value="Genomic_DNA"/>
</dbReference>
<keyword evidence="3" id="KW-1185">Reference proteome</keyword>
<evidence type="ECO:0000313" key="3">
    <source>
        <dbReference type="Proteomes" id="UP001551675"/>
    </source>
</evidence>
<evidence type="ECO:0000256" key="1">
    <source>
        <dbReference type="SAM" id="MobiDB-lite"/>
    </source>
</evidence>
<dbReference type="PROSITE" id="PS51257">
    <property type="entry name" value="PROKAR_LIPOPROTEIN"/>
    <property type="match status" value="1"/>
</dbReference>